<proteinExistence type="predicted"/>
<dbReference type="Pfam" id="PF02826">
    <property type="entry name" value="2-Hacid_dh_C"/>
    <property type="match status" value="1"/>
</dbReference>
<dbReference type="PROSITE" id="PS00065">
    <property type="entry name" value="D_2_HYDROXYACID_DH_1"/>
    <property type="match status" value="1"/>
</dbReference>
<dbReference type="EMBL" id="JBBKZV010000027">
    <property type="protein sequence ID" value="MEJ8825959.1"/>
    <property type="molecule type" value="Genomic_DNA"/>
</dbReference>
<organism evidence="4 5">
    <name type="scientific">Variovorax humicola</name>
    <dbReference type="NCBI Taxonomy" id="1769758"/>
    <lineage>
        <taxon>Bacteria</taxon>
        <taxon>Pseudomonadati</taxon>
        <taxon>Pseudomonadota</taxon>
        <taxon>Betaproteobacteria</taxon>
        <taxon>Burkholderiales</taxon>
        <taxon>Comamonadaceae</taxon>
        <taxon>Variovorax</taxon>
    </lineage>
</organism>
<sequence>MSDLAWGAMLDISRGLSEADRFMRRGDWMQRPFRLATRLSRKKLGVVGLGRIGRAIARRGQGFDMEIRYHNRRPVEGVEYRYMDDLKALARWSDFLMIAVAGGADTQHLVSADVIAELGAGGYLINVARGSAVDGEALTRALEFRAIAGAALDVFATEPCFPEELCALENVVLLPHIGTATHETRAAMGELVIDNLHSFFDTGRLLTPVPEAAHAGPAAG</sequence>
<keyword evidence="1" id="KW-0560">Oxidoreductase</keyword>
<evidence type="ECO:0000256" key="1">
    <source>
        <dbReference type="ARBA" id="ARBA00023002"/>
    </source>
</evidence>
<dbReference type="InterPro" id="IPR006140">
    <property type="entry name" value="D-isomer_DH_NAD-bd"/>
</dbReference>
<reference evidence="4 5" key="1">
    <citation type="submission" date="2024-03" db="EMBL/GenBank/DDBJ databases">
        <title>Novel species of the genus Variovorax.</title>
        <authorList>
            <person name="Liu Q."/>
            <person name="Xin Y.-H."/>
        </authorList>
    </citation>
    <scope>NUCLEOTIDE SEQUENCE [LARGE SCALE GENOMIC DNA]</scope>
    <source>
        <strain evidence="4 5">KACC 18501</strain>
    </source>
</reference>
<dbReference type="Proteomes" id="UP001363010">
    <property type="component" value="Unassembled WGS sequence"/>
</dbReference>
<dbReference type="InterPro" id="IPR029752">
    <property type="entry name" value="D-isomer_DH_CS1"/>
</dbReference>
<accession>A0ABU8W7C9</accession>
<comment type="caution">
    <text evidence="4">The sequence shown here is derived from an EMBL/GenBank/DDBJ whole genome shotgun (WGS) entry which is preliminary data.</text>
</comment>
<evidence type="ECO:0000259" key="3">
    <source>
        <dbReference type="Pfam" id="PF02826"/>
    </source>
</evidence>
<dbReference type="RefSeq" id="WP_340366992.1">
    <property type="nucleotide sequence ID" value="NZ_JBBKZV010000027.1"/>
</dbReference>
<protein>
    <submittedName>
        <fullName evidence="4">NAD(P)-dependent oxidoreductase</fullName>
    </submittedName>
</protein>
<keyword evidence="2" id="KW-0520">NAD</keyword>
<dbReference type="Gene3D" id="3.40.50.720">
    <property type="entry name" value="NAD(P)-binding Rossmann-like Domain"/>
    <property type="match status" value="2"/>
</dbReference>
<dbReference type="PANTHER" id="PTHR10996:SF178">
    <property type="entry name" value="2-HYDROXYACID DEHYDROGENASE YGL185C-RELATED"/>
    <property type="match status" value="1"/>
</dbReference>
<gene>
    <name evidence="4" type="ORF">WKW80_28680</name>
</gene>
<dbReference type="InterPro" id="IPR036291">
    <property type="entry name" value="NAD(P)-bd_dom_sf"/>
</dbReference>
<evidence type="ECO:0000313" key="5">
    <source>
        <dbReference type="Proteomes" id="UP001363010"/>
    </source>
</evidence>
<dbReference type="SUPFAM" id="SSF51735">
    <property type="entry name" value="NAD(P)-binding Rossmann-fold domains"/>
    <property type="match status" value="1"/>
</dbReference>
<dbReference type="InterPro" id="IPR050223">
    <property type="entry name" value="D-isomer_2-hydroxyacid_DH"/>
</dbReference>
<feature type="domain" description="D-isomer specific 2-hydroxyacid dehydrogenase NAD-binding" evidence="3">
    <location>
        <begin position="7"/>
        <end position="178"/>
    </location>
</feature>
<evidence type="ECO:0000256" key="2">
    <source>
        <dbReference type="ARBA" id="ARBA00023027"/>
    </source>
</evidence>
<evidence type="ECO:0000313" key="4">
    <source>
        <dbReference type="EMBL" id="MEJ8825959.1"/>
    </source>
</evidence>
<dbReference type="PANTHER" id="PTHR10996">
    <property type="entry name" value="2-HYDROXYACID DEHYDROGENASE-RELATED"/>
    <property type="match status" value="1"/>
</dbReference>
<keyword evidence="5" id="KW-1185">Reference proteome</keyword>
<name>A0ABU8W7C9_9BURK</name>